<evidence type="ECO:0000256" key="9">
    <source>
        <dbReference type="RuleBase" id="RU003523"/>
    </source>
</evidence>
<comment type="caution">
    <text evidence="11">The sequence shown here is derived from an EMBL/GenBank/DDBJ whole genome shotgun (WGS) entry which is preliminary data.</text>
</comment>
<accession>A0A178MDE5</accession>
<evidence type="ECO:0000256" key="1">
    <source>
        <dbReference type="ARBA" id="ARBA00004743"/>
    </source>
</evidence>
<evidence type="ECO:0000256" key="2">
    <source>
        <dbReference type="ARBA" id="ARBA00006154"/>
    </source>
</evidence>
<keyword evidence="5 9" id="KW-0808">Transferase</keyword>
<evidence type="ECO:0000259" key="10">
    <source>
        <dbReference type="PROSITE" id="PS50991"/>
    </source>
</evidence>
<dbReference type="InterPro" id="IPR002034">
    <property type="entry name" value="AIPM/Hcit_synth_CS"/>
</dbReference>
<feature type="domain" description="Pyruvate carboxyltransferase" evidence="10">
    <location>
        <begin position="7"/>
        <end position="271"/>
    </location>
</feature>
<dbReference type="Gene3D" id="3.30.160.270">
    <property type="match status" value="1"/>
</dbReference>
<comment type="similarity">
    <text evidence="2 9">Belongs to the alpha-IPM synthase/homocitrate synthase family.</text>
</comment>
<dbReference type="Gene3D" id="3.20.20.70">
    <property type="entry name" value="Aldolase class I"/>
    <property type="match status" value="1"/>
</dbReference>
<dbReference type="PROSITE" id="PS00815">
    <property type="entry name" value="AIPM_HOMOCIT_SYNTH_1"/>
    <property type="match status" value="1"/>
</dbReference>
<dbReference type="EMBL" id="LWQU01000173">
    <property type="protein sequence ID" value="OAN46789.1"/>
    <property type="molecule type" value="Genomic_DNA"/>
</dbReference>
<dbReference type="PANTHER" id="PTHR43538:SF1">
    <property type="entry name" value="(R)-CITRAMALATE SYNTHASE"/>
    <property type="match status" value="1"/>
</dbReference>
<keyword evidence="12" id="KW-1185">Reference proteome</keyword>
<evidence type="ECO:0000256" key="4">
    <source>
        <dbReference type="ARBA" id="ARBA00022624"/>
    </source>
</evidence>
<gene>
    <name evidence="11" type="ORF">A6A05_16090</name>
</gene>
<dbReference type="STRING" id="1437059.A6A05_16090"/>
<dbReference type="Pfam" id="PF00682">
    <property type="entry name" value="HMGL-like"/>
    <property type="match status" value="1"/>
</dbReference>
<keyword evidence="3" id="KW-0028">Amino-acid biosynthesis</keyword>
<sequence>MENSSRVYLYDTTLRDGAQTQGVDFSAADKAKIARELDALGIDYIEGGWPGANPTDDTFFADPPKMTRSRLTAFGMTRRAGRSAANDPGLNALLAHPSLGAVTMVGKSWDFQVTVALGVELDENLRMIGESVAHLKPRVPEVMYDAEHFFDGYKRNPEYALKALRAAYDNGARWMVLCDTNGGSLPEDITRIVGEVVAAGIPGSHLGIHCHNDSENAVANSLAAVRAGVRQVQGTINGLGERCGNANLISIIPNLMLKMGFETNIAAADLKNLVRVSRALDEVLDRTPNRSQPYVGRSAFAHKGGLHVSAVAKDPSCYEHIDPALVGNARQIVVSDQAGRSNMVARMTDLGIEMEAVSRESLVRVVEQMQVSFDPREVTDLVDLVKRLEHEGYAYDTATASFELLVRRALGQVKRYFTLDRYRVIDERRRNAIGQWVTLSEATIKVEVGGSEYMEVGEGDGPVHAFDTALRKVLTGAYPQLAALELADYRVRIVESTAGTGARTRVTIESTDGKGNRWTTVGVHTNVLEASLEALQDSIAYMLYRFGEG</sequence>
<comment type="pathway">
    <text evidence="1">Amino-acid biosynthesis; L-isoleucine biosynthesis; 2-oxobutanoate from pyruvate: step 1/3.</text>
</comment>
<dbReference type="InterPro" id="IPR054691">
    <property type="entry name" value="LeuA/HCS_post-cat"/>
</dbReference>
<protein>
    <recommendedName>
        <fullName evidence="8">Citramalate synthase</fullName>
        <ecNumber evidence="8">2.3.3.21</ecNumber>
    </recommendedName>
</protein>
<organism evidence="11 12">
    <name type="scientific">Magnetospirillum moscoviense</name>
    <dbReference type="NCBI Taxonomy" id="1437059"/>
    <lineage>
        <taxon>Bacteria</taxon>
        <taxon>Pseudomonadati</taxon>
        <taxon>Pseudomonadota</taxon>
        <taxon>Alphaproteobacteria</taxon>
        <taxon>Rhodospirillales</taxon>
        <taxon>Rhodospirillaceae</taxon>
        <taxon>Magnetospirillum</taxon>
    </lineage>
</organism>
<dbReference type="OrthoDB" id="9803573at2"/>
<dbReference type="UniPathway" id="UPA00047">
    <property type="reaction ID" value="UER00066"/>
</dbReference>
<evidence type="ECO:0000256" key="8">
    <source>
        <dbReference type="NCBIfam" id="TIGR00977"/>
    </source>
</evidence>
<dbReference type="PANTHER" id="PTHR43538">
    <property type="entry name" value="ALPHA-IPM SYNTHASE/HOMOCITRATE SYNTHASE"/>
    <property type="match status" value="1"/>
</dbReference>
<dbReference type="InterPro" id="IPR005675">
    <property type="entry name" value="Citramal_synthase"/>
</dbReference>
<dbReference type="PROSITE" id="PS50991">
    <property type="entry name" value="PYR_CT"/>
    <property type="match status" value="1"/>
</dbReference>
<dbReference type="GO" id="GO:0043714">
    <property type="term" value="F:(R)-citramalate synthase activity"/>
    <property type="evidence" value="ECO:0007669"/>
    <property type="project" value="UniProtKB-UniRule"/>
</dbReference>
<dbReference type="SUPFAM" id="SSF51569">
    <property type="entry name" value="Aldolase"/>
    <property type="match status" value="1"/>
</dbReference>
<evidence type="ECO:0000313" key="12">
    <source>
        <dbReference type="Proteomes" id="UP000078543"/>
    </source>
</evidence>
<name>A0A178MDE5_9PROT</name>
<evidence type="ECO:0000256" key="3">
    <source>
        <dbReference type="ARBA" id="ARBA00022605"/>
    </source>
</evidence>
<comment type="catalytic activity">
    <reaction evidence="7">
        <text>pyruvate + acetyl-CoA + H2O = (3R)-citramalate + CoA + H(+)</text>
        <dbReference type="Rhea" id="RHEA:19045"/>
        <dbReference type="ChEBI" id="CHEBI:15361"/>
        <dbReference type="ChEBI" id="CHEBI:15377"/>
        <dbReference type="ChEBI" id="CHEBI:15378"/>
        <dbReference type="ChEBI" id="CHEBI:30934"/>
        <dbReference type="ChEBI" id="CHEBI:57287"/>
        <dbReference type="ChEBI" id="CHEBI:57288"/>
        <dbReference type="EC" id="2.3.3.21"/>
    </reaction>
</comment>
<dbReference type="AlphaFoldDB" id="A0A178MDE5"/>
<dbReference type="InterPro" id="IPR013785">
    <property type="entry name" value="Aldolase_TIM"/>
</dbReference>
<dbReference type="RefSeq" id="WP_068503632.1">
    <property type="nucleotide sequence ID" value="NZ_LWQU01000173.1"/>
</dbReference>
<dbReference type="CDD" id="cd07941">
    <property type="entry name" value="DRE_TIM_LeuA3"/>
    <property type="match status" value="1"/>
</dbReference>
<dbReference type="EC" id="2.3.3.21" evidence="8"/>
<dbReference type="GO" id="GO:0009097">
    <property type="term" value="P:isoleucine biosynthetic process"/>
    <property type="evidence" value="ECO:0007669"/>
    <property type="project" value="UniProtKB-UniRule"/>
</dbReference>
<dbReference type="NCBIfam" id="TIGR00977">
    <property type="entry name" value="citramal_synth"/>
    <property type="match status" value="1"/>
</dbReference>
<keyword evidence="6" id="KW-0100">Branched-chain amino acid biosynthesis</keyword>
<dbReference type="InterPro" id="IPR036230">
    <property type="entry name" value="LeuA_allosteric_dom_sf"/>
</dbReference>
<dbReference type="SUPFAM" id="SSF110921">
    <property type="entry name" value="2-isopropylmalate synthase LeuA, allosteric (dimerisation) domain"/>
    <property type="match status" value="1"/>
</dbReference>
<evidence type="ECO:0000256" key="7">
    <source>
        <dbReference type="ARBA" id="ARBA00048263"/>
    </source>
</evidence>
<evidence type="ECO:0000256" key="5">
    <source>
        <dbReference type="ARBA" id="ARBA00022679"/>
    </source>
</evidence>
<dbReference type="SMART" id="SM00917">
    <property type="entry name" value="LeuA_dimer"/>
    <property type="match status" value="1"/>
</dbReference>
<dbReference type="Pfam" id="PF22617">
    <property type="entry name" value="HCS_D2"/>
    <property type="match status" value="1"/>
</dbReference>
<evidence type="ECO:0000256" key="6">
    <source>
        <dbReference type="ARBA" id="ARBA00023304"/>
    </source>
</evidence>
<reference evidence="11 12" key="1">
    <citation type="submission" date="2016-04" db="EMBL/GenBank/DDBJ databases">
        <title>Draft genome sequence of freshwater magnetotactic bacteria Magnetospirillum marisnigri SP-1 and Magnetospirillum moscoviense BB-1.</title>
        <authorList>
            <person name="Koziaeva V."/>
            <person name="Dziuba M.V."/>
            <person name="Ivanov T.M."/>
            <person name="Kuznetsov B."/>
            <person name="Grouzdev D.S."/>
        </authorList>
    </citation>
    <scope>NUCLEOTIDE SEQUENCE [LARGE SCALE GENOMIC DNA]</scope>
    <source>
        <strain evidence="11 12">BB-1</strain>
    </source>
</reference>
<dbReference type="Proteomes" id="UP000078543">
    <property type="component" value="Unassembled WGS sequence"/>
</dbReference>
<dbReference type="Gene3D" id="1.10.238.260">
    <property type="match status" value="1"/>
</dbReference>
<dbReference type="GO" id="GO:0009098">
    <property type="term" value="P:L-leucine biosynthetic process"/>
    <property type="evidence" value="ECO:0007669"/>
    <property type="project" value="InterPro"/>
</dbReference>
<keyword evidence="4" id="KW-0412">Isoleucine biosynthesis</keyword>
<proteinExistence type="inferred from homology"/>
<dbReference type="InterPro" id="IPR000891">
    <property type="entry name" value="PYR_CT"/>
</dbReference>
<dbReference type="Pfam" id="PF08502">
    <property type="entry name" value="LeuA_dimer"/>
    <property type="match status" value="1"/>
</dbReference>
<dbReference type="GO" id="GO:0003852">
    <property type="term" value="F:2-isopropylmalate synthase activity"/>
    <property type="evidence" value="ECO:0007669"/>
    <property type="project" value="InterPro"/>
</dbReference>
<evidence type="ECO:0000313" key="11">
    <source>
        <dbReference type="EMBL" id="OAN46789.1"/>
    </source>
</evidence>
<dbReference type="InterPro" id="IPR013709">
    <property type="entry name" value="2-isopropylmalate_synth_dimer"/>
</dbReference>